<dbReference type="GO" id="GO:0008270">
    <property type="term" value="F:zinc ion binding"/>
    <property type="evidence" value="ECO:0007669"/>
    <property type="project" value="UniProtKB-KW"/>
</dbReference>
<feature type="domain" description="RING-type" evidence="9">
    <location>
        <begin position="186"/>
        <end position="379"/>
    </location>
</feature>
<dbReference type="GO" id="GO:0061630">
    <property type="term" value="F:ubiquitin protein ligase activity"/>
    <property type="evidence" value="ECO:0007669"/>
    <property type="project" value="UniProtKB-EC"/>
</dbReference>
<keyword evidence="6" id="KW-0863">Zinc-finger</keyword>
<dbReference type="AlphaFoldDB" id="B0DX62"/>
<keyword evidence="3" id="KW-0808">Transferase</keyword>
<keyword evidence="8" id="KW-0862">Zinc</keyword>
<keyword evidence="5" id="KW-0677">Repeat</keyword>
<dbReference type="PROSITE" id="PS51873">
    <property type="entry name" value="TRIAD"/>
    <property type="match status" value="1"/>
</dbReference>
<evidence type="ECO:0000259" key="9">
    <source>
        <dbReference type="PROSITE" id="PS51873"/>
    </source>
</evidence>
<evidence type="ECO:0000256" key="6">
    <source>
        <dbReference type="ARBA" id="ARBA00022771"/>
    </source>
</evidence>
<dbReference type="EC" id="2.3.2.31" evidence="2"/>
<dbReference type="PROSITE" id="PS00518">
    <property type="entry name" value="ZF_RING_1"/>
    <property type="match status" value="1"/>
</dbReference>
<evidence type="ECO:0000313" key="10">
    <source>
        <dbReference type="EMBL" id="EDR00738.1"/>
    </source>
</evidence>
<evidence type="ECO:0000256" key="1">
    <source>
        <dbReference type="ARBA" id="ARBA00001798"/>
    </source>
</evidence>
<evidence type="ECO:0000256" key="8">
    <source>
        <dbReference type="ARBA" id="ARBA00022833"/>
    </source>
</evidence>
<comment type="catalytic activity">
    <reaction evidence="1">
        <text>[E2 ubiquitin-conjugating enzyme]-S-ubiquitinyl-L-cysteine + [acceptor protein]-L-lysine = [E2 ubiquitin-conjugating enzyme]-L-cysteine + [acceptor protein]-N(6)-ubiquitinyl-L-lysine.</text>
        <dbReference type="EC" id="2.3.2.31"/>
    </reaction>
</comment>
<dbReference type="GeneID" id="6084197"/>
<evidence type="ECO:0000256" key="7">
    <source>
        <dbReference type="ARBA" id="ARBA00022786"/>
    </source>
</evidence>
<organism evidence="11">
    <name type="scientific">Laccaria bicolor (strain S238N-H82 / ATCC MYA-4686)</name>
    <name type="common">Bicoloured deceiver</name>
    <name type="synonym">Laccaria laccata var. bicolor</name>
    <dbReference type="NCBI Taxonomy" id="486041"/>
    <lineage>
        <taxon>Eukaryota</taxon>
        <taxon>Fungi</taxon>
        <taxon>Dikarya</taxon>
        <taxon>Basidiomycota</taxon>
        <taxon>Agaricomycotina</taxon>
        <taxon>Agaricomycetes</taxon>
        <taxon>Agaricomycetidae</taxon>
        <taxon>Agaricales</taxon>
        <taxon>Agaricineae</taxon>
        <taxon>Hydnangiaceae</taxon>
        <taxon>Laccaria</taxon>
    </lineage>
</organism>
<reference evidence="10 11" key="1">
    <citation type="journal article" date="2008" name="Nature">
        <title>The genome of Laccaria bicolor provides insights into mycorrhizal symbiosis.</title>
        <authorList>
            <person name="Martin F."/>
            <person name="Aerts A."/>
            <person name="Ahren D."/>
            <person name="Brun A."/>
            <person name="Danchin E.G.J."/>
            <person name="Duchaussoy F."/>
            <person name="Gibon J."/>
            <person name="Kohler A."/>
            <person name="Lindquist E."/>
            <person name="Pereda V."/>
            <person name="Salamov A."/>
            <person name="Shapiro H.J."/>
            <person name="Wuyts J."/>
            <person name="Blaudez D."/>
            <person name="Buee M."/>
            <person name="Brokstein P."/>
            <person name="Canbaeck B."/>
            <person name="Cohen D."/>
            <person name="Courty P.E."/>
            <person name="Coutinho P.M."/>
            <person name="Delaruelle C."/>
            <person name="Detter J.C."/>
            <person name="Deveau A."/>
            <person name="DiFazio S."/>
            <person name="Duplessis S."/>
            <person name="Fraissinet-Tachet L."/>
            <person name="Lucic E."/>
            <person name="Frey-Klett P."/>
            <person name="Fourrey C."/>
            <person name="Feussner I."/>
            <person name="Gay G."/>
            <person name="Grimwood J."/>
            <person name="Hoegger P.J."/>
            <person name="Jain P."/>
            <person name="Kilaru S."/>
            <person name="Labbe J."/>
            <person name="Lin Y.C."/>
            <person name="Legue V."/>
            <person name="Le Tacon F."/>
            <person name="Marmeisse R."/>
            <person name="Melayah D."/>
            <person name="Montanini B."/>
            <person name="Muratet M."/>
            <person name="Nehls U."/>
            <person name="Niculita-Hirzel H."/>
            <person name="Oudot-Le Secq M.P."/>
            <person name="Peter M."/>
            <person name="Quesneville H."/>
            <person name="Rajashekar B."/>
            <person name="Reich M."/>
            <person name="Rouhier N."/>
            <person name="Schmutz J."/>
            <person name="Yin T."/>
            <person name="Chalot M."/>
            <person name="Henrissat B."/>
            <person name="Kuees U."/>
            <person name="Lucas S."/>
            <person name="Van de Peer Y."/>
            <person name="Podila G.K."/>
            <person name="Polle A."/>
            <person name="Pukkila P.J."/>
            <person name="Richardson P.M."/>
            <person name="Rouze P."/>
            <person name="Sanders I.R."/>
            <person name="Stajich J.E."/>
            <person name="Tunlid A."/>
            <person name="Tuskan G."/>
            <person name="Grigoriev I.V."/>
        </authorList>
    </citation>
    <scope>NUCLEOTIDE SEQUENCE [LARGE SCALE GENOMIC DNA]</scope>
    <source>
        <strain evidence="11">S238N-H82 / ATCC MYA-4686</strain>
    </source>
</reference>
<evidence type="ECO:0000256" key="5">
    <source>
        <dbReference type="ARBA" id="ARBA00022737"/>
    </source>
</evidence>
<accession>B0DX62</accession>
<dbReference type="HOGENOM" id="CLU_022048_7_7_1"/>
<dbReference type="RefSeq" id="XP_001888530.1">
    <property type="nucleotide sequence ID" value="XM_001888495.1"/>
</dbReference>
<dbReference type="KEGG" id="lbc:LACBIDRAFT_312944"/>
<dbReference type="InterPro" id="IPR031127">
    <property type="entry name" value="E3_UB_ligase_RBR"/>
</dbReference>
<dbReference type="SUPFAM" id="SSF57850">
    <property type="entry name" value="RING/U-box"/>
    <property type="match status" value="2"/>
</dbReference>
<dbReference type="PANTHER" id="PTHR11685">
    <property type="entry name" value="RBR FAMILY RING FINGER AND IBR DOMAIN-CONTAINING"/>
    <property type="match status" value="1"/>
</dbReference>
<dbReference type="GO" id="GO:0016567">
    <property type="term" value="P:protein ubiquitination"/>
    <property type="evidence" value="ECO:0007669"/>
    <property type="project" value="InterPro"/>
</dbReference>
<dbReference type="SMART" id="SM00647">
    <property type="entry name" value="IBR"/>
    <property type="match status" value="2"/>
</dbReference>
<evidence type="ECO:0000256" key="4">
    <source>
        <dbReference type="ARBA" id="ARBA00022723"/>
    </source>
</evidence>
<name>B0DX62_LACBS</name>
<dbReference type="InParanoid" id="B0DX62"/>
<sequence>MSSGSSLSLFDQEQSVYEADLETTLLIAQLAQQDLEELTSACKGKGRADKPRSDHEIALEIQNEQLNEWRTFLEDAKLARSIGAALQTDQNTLNAFSIVEQAAAEDHRVAEILSQGGDLPEPTPTQKLLEDPALFVEPPPPHTVGASPNQVDRQDSTHKGIGEAVINPSTNISRTSTAGPSIDRHKRVACTVCNDYIRLQECLHTSCDHYYCRDCVISLVEAFTRDESLFPLRCCQQPIPPEQASTFLNARLRSLFEAKLREFGTPAQTRVYCVLPTCSAFLGSSEAVAAFTAIRCPQCQSLTCSSCRQAGHDAGDCSENAAVKELKALALAEHWQTCPGCHAIVELQHGCYHMTCRCHTQFCYLCAAPWKNCGCDQWDDQRLVVAAERRVENEVGAAVRVEQPLVFQELVQERARTLQVNHDCVMHSWKSRHGGTCEECQQYLPLFLKICRNCSLSVCRRCALNRL</sequence>
<keyword evidence="7" id="KW-0833">Ubl conjugation pathway</keyword>
<gene>
    <name evidence="10" type="ORF">LACBIDRAFT_312944</name>
</gene>
<proteinExistence type="predicted"/>
<protein>
    <recommendedName>
        <fullName evidence="2">RBR-type E3 ubiquitin transferase</fullName>
        <ecNumber evidence="2">2.3.2.31</ecNumber>
    </recommendedName>
</protein>
<dbReference type="OrthoDB" id="9977870at2759"/>
<keyword evidence="11" id="KW-1185">Reference proteome</keyword>
<evidence type="ECO:0000256" key="3">
    <source>
        <dbReference type="ARBA" id="ARBA00022679"/>
    </source>
</evidence>
<keyword evidence="4" id="KW-0479">Metal-binding</keyword>
<dbReference type="CDD" id="cd22584">
    <property type="entry name" value="Rcat_RBR_unk"/>
    <property type="match status" value="1"/>
</dbReference>
<evidence type="ECO:0000313" key="11">
    <source>
        <dbReference type="Proteomes" id="UP000001194"/>
    </source>
</evidence>
<dbReference type="Proteomes" id="UP000001194">
    <property type="component" value="Unassembled WGS sequence"/>
</dbReference>
<dbReference type="InterPro" id="IPR002867">
    <property type="entry name" value="IBR_dom"/>
</dbReference>
<dbReference type="InterPro" id="IPR044066">
    <property type="entry name" value="TRIAD_supradom"/>
</dbReference>
<evidence type="ECO:0000256" key="2">
    <source>
        <dbReference type="ARBA" id="ARBA00012251"/>
    </source>
</evidence>
<dbReference type="InterPro" id="IPR017907">
    <property type="entry name" value="Znf_RING_CS"/>
</dbReference>
<dbReference type="EMBL" id="DS547146">
    <property type="protein sequence ID" value="EDR00738.1"/>
    <property type="molecule type" value="Genomic_DNA"/>
</dbReference>
<dbReference type="Pfam" id="PF01485">
    <property type="entry name" value="IBR"/>
    <property type="match status" value="2"/>
</dbReference>
<dbReference type="Gene3D" id="1.20.120.1750">
    <property type="match status" value="1"/>
</dbReference>